<dbReference type="PROSITE" id="PS51257">
    <property type="entry name" value="PROKAR_LIPOPROTEIN"/>
    <property type="match status" value="1"/>
</dbReference>
<sequence>MKTLHAIVVATIAAGACDSALAGNSQRQLEAVTVQSQQVDCTPPSSSALCSALHAQIRLHFSPREIGMLFGARTSYPETSTTYDRVNLRYASLVREVAANFRGADAIAAR</sequence>
<dbReference type="AlphaFoldDB" id="A0A839FB73"/>
<dbReference type="EMBL" id="JACGXL010000006">
    <property type="protein sequence ID" value="MBA8889391.1"/>
    <property type="molecule type" value="Genomic_DNA"/>
</dbReference>
<evidence type="ECO:0000313" key="1">
    <source>
        <dbReference type="EMBL" id="MBA8889391.1"/>
    </source>
</evidence>
<organism evidence="1 2">
    <name type="scientific">Dokdonella fugitiva</name>
    <dbReference type="NCBI Taxonomy" id="328517"/>
    <lineage>
        <taxon>Bacteria</taxon>
        <taxon>Pseudomonadati</taxon>
        <taxon>Pseudomonadota</taxon>
        <taxon>Gammaproteobacteria</taxon>
        <taxon>Lysobacterales</taxon>
        <taxon>Rhodanobacteraceae</taxon>
        <taxon>Dokdonella</taxon>
    </lineage>
</organism>
<keyword evidence="2" id="KW-1185">Reference proteome</keyword>
<reference evidence="1 2" key="1">
    <citation type="submission" date="2020-07" db="EMBL/GenBank/DDBJ databases">
        <title>Genomic Encyclopedia of Type Strains, Phase IV (KMG-V): Genome sequencing to study the core and pangenomes of soil and plant-associated prokaryotes.</title>
        <authorList>
            <person name="Whitman W."/>
        </authorList>
    </citation>
    <scope>NUCLEOTIDE SEQUENCE [LARGE SCALE GENOMIC DNA]</scope>
    <source>
        <strain evidence="1 2">RH2WT43</strain>
    </source>
</reference>
<comment type="caution">
    <text evidence="1">The sequence shown here is derived from an EMBL/GenBank/DDBJ whole genome shotgun (WGS) entry which is preliminary data.</text>
</comment>
<evidence type="ECO:0000313" key="2">
    <source>
        <dbReference type="Proteomes" id="UP000550401"/>
    </source>
</evidence>
<dbReference type="RefSeq" id="WP_182532423.1">
    <property type="nucleotide sequence ID" value="NZ_JACGXL010000006.1"/>
</dbReference>
<dbReference type="Proteomes" id="UP000550401">
    <property type="component" value="Unassembled WGS sequence"/>
</dbReference>
<name>A0A839FB73_9GAMM</name>
<accession>A0A839FB73</accession>
<gene>
    <name evidence="1" type="ORF">FHW12_003634</name>
</gene>
<protein>
    <submittedName>
        <fullName evidence="1">Uncharacterized protein</fullName>
    </submittedName>
</protein>
<proteinExistence type="predicted"/>